<dbReference type="SUPFAM" id="SSF56112">
    <property type="entry name" value="Protein kinase-like (PK-like)"/>
    <property type="match status" value="1"/>
</dbReference>
<name>A0A7S3PL74_9STRA</name>
<evidence type="ECO:0000256" key="1">
    <source>
        <dbReference type="ARBA" id="ARBA00022679"/>
    </source>
</evidence>
<proteinExistence type="inferred from homology"/>
<protein>
    <recommendedName>
        <fullName evidence="8">Protein kinase domain-containing protein</fullName>
    </recommendedName>
</protein>
<comment type="similarity">
    <text evidence="6">Belongs to the protein kinase superfamily. Ser/Thr protein kinase family. GCN2 subfamily.</text>
</comment>
<dbReference type="PROSITE" id="PS50011">
    <property type="entry name" value="PROTEIN_KINASE_DOM"/>
    <property type="match status" value="1"/>
</dbReference>
<reference evidence="9" key="1">
    <citation type="submission" date="2021-01" db="EMBL/GenBank/DDBJ databases">
        <authorList>
            <person name="Corre E."/>
            <person name="Pelletier E."/>
            <person name="Niang G."/>
            <person name="Scheremetjew M."/>
            <person name="Finn R."/>
            <person name="Kale V."/>
            <person name="Holt S."/>
            <person name="Cochrane G."/>
            <person name="Meng A."/>
            <person name="Brown T."/>
            <person name="Cohen L."/>
        </authorList>
    </citation>
    <scope>NUCLEOTIDE SEQUENCE</scope>
    <source>
        <strain evidence="9">GSBS06</strain>
    </source>
</reference>
<dbReference type="GO" id="GO:0004672">
    <property type="term" value="F:protein kinase activity"/>
    <property type="evidence" value="ECO:0007669"/>
    <property type="project" value="InterPro"/>
</dbReference>
<feature type="compositionally biased region" description="Low complexity" evidence="7">
    <location>
        <begin position="278"/>
        <end position="288"/>
    </location>
</feature>
<keyword evidence="5" id="KW-0652">Protein synthesis inhibitor</keyword>
<dbReference type="PANTHER" id="PTHR11042">
    <property type="entry name" value="EUKARYOTIC TRANSLATION INITIATION FACTOR 2-ALPHA KINASE EIF2-ALPHA KINASE -RELATED"/>
    <property type="match status" value="1"/>
</dbReference>
<dbReference type="InterPro" id="IPR008271">
    <property type="entry name" value="Ser/Thr_kinase_AS"/>
</dbReference>
<evidence type="ECO:0000256" key="4">
    <source>
        <dbReference type="ARBA" id="ARBA00022840"/>
    </source>
</evidence>
<evidence type="ECO:0000313" key="9">
    <source>
        <dbReference type="EMBL" id="CAE0442965.1"/>
    </source>
</evidence>
<dbReference type="GO" id="GO:0005737">
    <property type="term" value="C:cytoplasm"/>
    <property type="evidence" value="ECO:0007669"/>
    <property type="project" value="TreeGrafter"/>
</dbReference>
<dbReference type="InterPro" id="IPR050339">
    <property type="entry name" value="CC_SR_Kinase"/>
</dbReference>
<organism evidence="9">
    <name type="scientific">Aplanochytrium stocchinoi</name>
    <dbReference type="NCBI Taxonomy" id="215587"/>
    <lineage>
        <taxon>Eukaryota</taxon>
        <taxon>Sar</taxon>
        <taxon>Stramenopiles</taxon>
        <taxon>Bigyra</taxon>
        <taxon>Labyrinthulomycetes</taxon>
        <taxon>Thraustochytrida</taxon>
        <taxon>Thraustochytriidae</taxon>
        <taxon>Aplanochytrium</taxon>
    </lineage>
</organism>
<keyword evidence="1" id="KW-0808">Transferase</keyword>
<feature type="domain" description="Protein kinase" evidence="8">
    <location>
        <begin position="1"/>
        <end position="217"/>
    </location>
</feature>
<sequence>MIKAMRTWAEINLNTYVVPLYQAWQQDGFLCLQMHLCEGGSLLSYIEHLEKEYLWKEKHLWRCIGDVMTALAHIHTHGFLHNDVKPGNMYVSKSLTLGQDGNSLSHVRVMLGDFDRVTKASDAEAGDEGDARYMAYEVLSENISFASDIFSLGISFYEVAARVHLPENGQMWHDLRNNNIPKYSSISENLYAILSKMMAQDPNARPAITSLLQDEAVKKSRDVKLSAKFQNSWCNEKTVSPFPALTSGDTEKSPPISVSSSGNRKRRSSAASVATNNSYSSYGSSSSSPRRCLFGDFDCLNKDKKSISTPSSVESLEENGLEKRKAVIKKLTFD</sequence>
<evidence type="ECO:0000256" key="6">
    <source>
        <dbReference type="ARBA" id="ARBA00037982"/>
    </source>
</evidence>
<dbReference type="InterPro" id="IPR000719">
    <property type="entry name" value="Prot_kinase_dom"/>
</dbReference>
<feature type="region of interest" description="Disordered" evidence="7">
    <location>
        <begin position="244"/>
        <end position="289"/>
    </location>
</feature>
<evidence type="ECO:0000256" key="5">
    <source>
        <dbReference type="ARBA" id="ARBA00023193"/>
    </source>
</evidence>
<evidence type="ECO:0000259" key="8">
    <source>
        <dbReference type="PROSITE" id="PS50011"/>
    </source>
</evidence>
<dbReference type="GO" id="GO:0005524">
    <property type="term" value="F:ATP binding"/>
    <property type="evidence" value="ECO:0007669"/>
    <property type="project" value="UniProtKB-KW"/>
</dbReference>
<dbReference type="GO" id="GO:0017148">
    <property type="term" value="P:negative regulation of translation"/>
    <property type="evidence" value="ECO:0007669"/>
    <property type="project" value="UniProtKB-KW"/>
</dbReference>
<evidence type="ECO:0000256" key="3">
    <source>
        <dbReference type="ARBA" id="ARBA00022777"/>
    </source>
</evidence>
<dbReference type="EMBL" id="HBIN01017156">
    <property type="protein sequence ID" value="CAE0442965.1"/>
    <property type="molecule type" value="Transcribed_RNA"/>
</dbReference>
<evidence type="ECO:0000256" key="7">
    <source>
        <dbReference type="SAM" id="MobiDB-lite"/>
    </source>
</evidence>
<accession>A0A7S3PL74</accession>
<gene>
    <name evidence="9" type="ORF">ASTO00021_LOCUS13075</name>
</gene>
<dbReference type="PROSITE" id="PS00108">
    <property type="entry name" value="PROTEIN_KINASE_ST"/>
    <property type="match status" value="1"/>
</dbReference>
<dbReference type="SMART" id="SM00220">
    <property type="entry name" value="S_TKc"/>
    <property type="match status" value="1"/>
</dbReference>
<keyword evidence="4" id="KW-0067">ATP-binding</keyword>
<dbReference type="Gene3D" id="1.10.510.10">
    <property type="entry name" value="Transferase(Phosphotransferase) domain 1"/>
    <property type="match status" value="1"/>
</dbReference>
<keyword evidence="3" id="KW-0418">Kinase</keyword>
<evidence type="ECO:0000256" key="2">
    <source>
        <dbReference type="ARBA" id="ARBA00022741"/>
    </source>
</evidence>
<dbReference type="GO" id="GO:0005634">
    <property type="term" value="C:nucleus"/>
    <property type="evidence" value="ECO:0007669"/>
    <property type="project" value="TreeGrafter"/>
</dbReference>
<dbReference type="InterPro" id="IPR011009">
    <property type="entry name" value="Kinase-like_dom_sf"/>
</dbReference>
<keyword evidence="2" id="KW-0547">Nucleotide-binding</keyword>
<dbReference type="Pfam" id="PF00069">
    <property type="entry name" value="Pkinase"/>
    <property type="match status" value="1"/>
</dbReference>
<dbReference type="AlphaFoldDB" id="A0A7S3PL74"/>